<keyword evidence="9" id="KW-1185">Reference proteome</keyword>
<dbReference type="CDD" id="cd20618">
    <property type="entry name" value="CYP71_clan"/>
    <property type="match status" value="1"/>
</dbReference>
<accession>D8R775</accession>
<dbReference type="GO" id="GO:0005506">
    <property type="term" value="F:iron ion binding"/>
    <property type="evidence" value="ECO:0007669"/>
    <property type="project" value="InterPro"/>
</dbReference>
<evidence type="ECO:0000256" key="7">
    <source>
        <dbReference type="RuleBase" id="RU000461"/>
    </source>
</evidence>
<gene>
    <name evidence="8" type="ORF">SELMODRAFT_87054</name>
</gene>
<evidence type="ECO:0000256" key="1">
    <source>
        <dbReference type="ARBA" id="ARBA00010617"/>
    </source>
</evidence>
<keyword evidence="4 7" id="KW-0560">Oxidoreductase</keyword>
<evidence type="ECO:0000313" key="8">
    <source>
        <dbReference type="EMBL" id="EFJ31838.1"/>
    </source>
</evidence>
<dbReference type="Pfam" id="PF00067">
    <property type="entry name" value="p450"/>
    <property type="match status" value="1"/>
</dbReference>
<organism evidence="9">
    <name type="scientific">Selaginella moellendorffii</name>
    <name type="common">Spikemoss</name>
    <dbReference type="NCBI Taxonomy" id="88036"/>
    <lineage>
        <taxon>Eukaryota</taxon>
        <taxon>Viridiplantae</taxon>
        <taxon>Streptophyta</taxon>
        <taxon>Embryophyta</taxon>
        <taxon>Tracheophyta</taxon>
        <taxon>Lycopodiopsida</taxon>
        <taxon>Selaginellales</taxon>
        <taxon>Selaginellaceae</taxon>
        <taxon>Selaginella</taxon>
    </lineage>
</organism>
<name>D8R775_SELML</name>
<protein>
    <recommendedName>
        <fullName evidence="10">Cytochrome P450-dependent monooxygenase</fullName>
    </recommendedName>
</protein>
<dbReference type="PRINTS" id="PR00463">
    <property type="entry name" value="EP450I"/>
</dbReference>
<dbReference type="eggNOG" id="KOG0156">
    <property type="taxonomic scope" value="Eukaryota"/>
</dbReference>
<dbReference type="Gene3D" id="1.10.630.10">
    <property type="entry name" value="Cytochrome P450"/>
    <property type="match status" value="1"/>
</dbReference>
<evidence type="ECO:0000256" key="6">
    <source>
        <dbReference type="PIRSR" id="PIRSR602401-1"/>
    </source>
</evidence>
<dbReference type="PANTHER" id="PTHR47944:SF16">
    <property type="entry name" value="CYTOCHROME P450 FAMILY 1 SUBFAMILY A POLYPEPTIDE 1"/>
    <property type="match status" value="1"/>
</dbReference>
<comment type="similarity">
    <text evidence="1 7">Belongs to the cytochrome P450 family.</text>
</comment>
<evidence type="ECO:0008006" key="10">
    <source>
        <dbReference type="Google" id="ProtNLM"/>
    </source>
</evidence>
<dbReference type="PROSITE" id="PS00086">
    <property type="entry name" value="CYTOCHROME_P450"/>
    <property type="match status" value="1"/>
</dbReference>
<keyword evidence="3 6" id="KW-0479">Metal-binding</keyword>
<evidence type="ECO:0000313" key="9">
    <source>
        <dbReference type="Proteomes" id="UP000001514"/>
    </source>
</evidence>
<dbReference type="PANTHER" id="PTHR47944">
    <property type="entry name" value="CYTOCHROME P450 98A9"/>
    <property type="match status" value="1"/>
</dbReference>
<dbReference type="Gramene" id="EFJ31838">
    <property type="protein sequence ID" value="EFJ31838"/>
    <property type="gene ID" value="SELMODRAFT_87054"/>
</dbReference>
<evidence type="ECO:0000256" key="5">
    <source>
        <dbReference type="ARBA" id="ARBA00023004"/>
    </source>
</evidence>
<dbReference type="InterPro" id="IPR002401">
    <property type="entry name" value="Cyt_P450_E_grp-I"/>
</dbReference>
<evidence type="ECO:0000256" key="2">
    <source>
        <dbReference type="ARBA" id="ARBA00022617"/>
    </source>
</evidence>
<dbReference type="AlphaFoldDB" id="D8R775"/>
<keyword evidence="2 6" id="KW-0349">Heme</keyword>
<dbReference type="KEGG" id="smo:SELMODRAFT_87054"/>
<dbReference type="GO" id="GO:0020037">
    <property type="term" value="F:heme binding"/>
    <property type="evidence" value="ECO:0007669"/>
    <property type="project" value="InterPro"/>
</dbReference>
<evidence type="ECO:0000256" key="3">
    <source>
        <dbReference type="ARBA" id="ARBA00022723"/>
    </source>
</evidence>
<dbReference type="SUPFAM" id="SSF48264">
    <property type="entry name" value="Cytochrome P450"/>
    <property type="match status" value="1"/>
</dbReference>
<dbReference type="InterPro" id="IPR017972">
    <property type="entry name" value="Cyt_P450_CS"/>
</dbReference>
<dbReference type="InterPro" id="IPR001128">
    <property type="entry name" value="Cyt_P450"/>
</dbReference>
<dbReference type="HOGENOM" id="CLU_001570_4_1_1"/>
<dbReference type="InParanoid" id="D8R775"/>
<dbReference type="Proteomes" id="UP000001514">
    <property type="component" value="Unassembled WGS sequence"/>
</dbReference>
<dbReference type="EMBL" id="GL377573">
    <property type="protein sequence ID" value="EFJ31838.1"/>
    <property type="molecule type" value="Genomic_DNA"/>
</dbReference>
<keyword evidence="5 6" id="KW-0408">Iron</keyword>
<comment type="cofactor">
    <cofactor evidence="6">
        <name>heme</name>
        <dbReference type="ChEBI" id="CHEBI:30413"/>
    </cofactor>
</comment>
<dbReference type="GO" id="GO:0004497">
    <property type="term" value="F:monooxygenase activity"/>
    <property type="evidence" value="ECO:0007669"/>
    <property type="project" value="UniProtKB-KW"/>
</dbReference>
<proteinExistence type="inferred from homology"/>
<keyword evidence="7" id="KW-0503">Monooxygenase</keyword>
<sequence>METWIAPLAVLFGLSVALLVKSWILRPPSGGAGCSLPPSPRALPLIGHLHLVLGKHLHRAFGEIAREHGPCVSLKFGSSPYLVISSAQAAREAIRVRDSTYSSRPFLTPGQCKIFGADGILWTPYGEYWRNVRKLCTLELLTLRQIQRSQAARAEEMALAVAKLVEASRGPMPGTVNLTEVISDVTYGMILRKVVGNGHRRNEEALRFKHLLKEVFVAMGDFYVGDIMPWLQWLDLRKAAHAKRLYKQVDEYMQRLVDEQRRKGADIGDDFISIMLRNELFSKSDSFMKAIVLDMIGAGTDTSAVTIEWAMAELINNPSVMSRLLEELHSVVGPSSLKVEEAHLDKLVYLGAVVKETLRLHPPGAILIFQAAQPCQVMDYFVPEGTRVFINNYEIARDERCWEEPLKFKPERFVERNIDIVGLRDFEMLPFGSGRRGCPGIQLGLRVVHFVLANLVHGFEWKNPSGKELDMSEGSGLTLARAVPLELTISPRI</sequence>
<evidence type="ECO:0000256" key="4">
    <source>
        <dbReference type="ARBA" id="ARBA00023002"/>
    </source>
</evidence>
<dbReference type="PRINTS" id="PR00385">
    <property type="entry name" value="P450"/>
</dbReference>
<feature type="binding site" description="axial binding residue" evidence="6">
    <location>
        <position position="438"/>
    </location>
    <ligand>
        <name>heme</name>
        <dbReference type="ChEBI" id="CHEBI:30413"/>
    </ligand>
    <ligandPart>
        <name>Fe</name>
        <dbReference type="ChEBI" id="CHEBI:18248"/>
    </ligandPart>
</feature>
<dbReference type="STRING" id="88036.D8R775"/>
<dbReference type="InterPro" id="IPR036396">
    <property type="entry name" value="Cyt_P450_sf"/>
</dbReference>
<dbReference type="GO" id="GO:0016705">
    <property type="term" value="F:oxidoreductase activity, acting on paired donors, with incorporation or reduction of molecular oxygen"/>
    <property type="evidence" value="ECO:0007669"/>
    <property type="project" value="InterPro"/>
</dbReference>
<reference evidence="8 9" key="1">
    <citation type="journal article" date="2011" name="Science">
        <title>The Selaginella genome identifies genetic changes associated with the evolution of vascular plants.</title>
        <authorList>
            <person name="Banks J.A."/>
            <person name="Nishiyama T."/>
            <person name="Hasebe M."/>
            <person name="Bowman J.L."/>
            <person name="Gribskov M."/>
            <person name="dePamphilis C."/>
            <person name="Albert V.A."/>
            <person name="Aono N."/>
            <person name="Aoyama T."/>
            <person name="Ambrose B.A."/>
            <person name="Ashton N.W."/>
            <person name="Axtell M.J."/>
            <person name="Barker E."/>
            <person name="Barker M.S."/>
            <person name="Bennetzen J.L."/>
            <person name="Bonawitz N.D."/>
            <person name="Chapple C."/>
            <person name="Cheng C."/>
            <person name="Correa L.G."/>
            <person name="Dacre M."/>
            <person name="DeBarry J."/>
            <person name="Dreyer I."/>
            <person name="Elias M."/>
            <person name="Engstrom E.M."/>
            <person name="Estelle M."/>
            <person name="Feng L."/>
            <person name="Finet C."/>
            <person name="Floyd S.K."/>
            <person name="Frommer W.B."/>
            <person name="Fujita T."/>
            <person name="Gramzow L."/>
            <person name="Gutensohn M."/>
            <person name="Harholt J."/>
            <person name="Hattori M."/>
            <person name="Heyl A."/>
            <person name="Hirai T."/>
            <person name="Hiwatashi Y."/>
            <person name="Ishikawa M."/>
            <person name="Iwata M."/>
            <person name="Karol K.G."/>
            <person name="Koehler B."/>
            <person name="Kolukisaoglu U."/>
            <person name="Kubo M."/>
            <person name="Kurata T."/>
            <person name="Lalonde S."/>
            <person name="Li K."/>
            <person name="Li Y."/>
            <person name="Litt A."/>
            <person name="Lyons E."/>
            <person name="Manning G."/>
            <person name="Maruyama T."/>
            <person name="Michael T.P."/>
            <person name="Mikami K."/>
            <person name="Miyazaki S."/>
            <person name="Morinaga S."/>
            <person name="Murata T."/>
            <person name="Mueller-Roeber B."/>
            <person name="Nelson D.R."/>
            <person name="Obara M."/>
            <person name="Oguri Y."/>
            <person name="Olmstead R.G."/>
            <person name="Onodera N."/>
            <person name="Petersen B.L."/>
            <person name="Pils B."/>
            <person name="Prigge M."/>
            <person name="Rensing S.A."/>
            <person name="Riano-Pachon D.M."/>
            <person name="Roberts A.W."/>
            <person name="Sato Y."/>
            <person name="Scheller H.V."/>
            <person name="Schulz B."/>
            <person name="Schulz C."/>
            <person name="Shakirov E.V."/>
            <person name="Shibagaki N."/>
            <person name="Shinohara N."/>
            <person name="Shippen D.E."/>
            <person name="Soerensen I."/>
            <person name="Sotooka R."/>
            <person name="Sugimoto N."/>
            <person name="Sugita M."/>
            <person name="Sumikawa N."/>
            <person name="Tanurdzic M."/>
            <person name="Theissen G."/>
            <person name="Ulvskov P."/>
            <person name="Wakazuki S."/>
            <person name="Weng J.K."/>
            <person name="Willats W.W."/>
            <person name="Wipf D."/>
            <person name="Wolf P.G."/>
            <person name="Yang L."/>
            <person name="Zimmer A.D."/>
            <person name="Zhu Q."/>
            <person name="Mitros T."/>
            <person name="Hellsten U."/>
            <person name="Loque D."/>
            <person name="Otillar R."/>
            <person name="Salamov A."/>
            <person name="Schmutz J."/>
            <person name="Shapiro H."/>
            <person name="Lindquist E."/>
            <person name="Lucas S."/>
            <person name="Rokhsar D."/>
            <person name="Grigoriev I.V."/>
        </authorList>
    </citation>
    <scope>NUCLEOTIDE SEQUENCE [LARGE SCALE GENOMIC DNA]</scope>
</reference>